<dbReference type="Gene3D" id="1.20.1600.10">
    <property type="entry name" value="Outer membrane efflux proteins (OEP)"/>
    <property type="match status" value="1"/>
</dbReference>
<dbReference type="Proteomes" id="UP000252680">
    <property type="component" value="Unassembled WGS sequence"/>
</dbReference>
<dbReference type="OrthoDB" id="9783100at2"/>
<sequence>MRPEWRRGIIILVSLLCGCDLSPRYRKPVMADIPVTFRESGPWTPVTPADSVGRGAWWKIMDDEELNRLEDRIEHGSPQLAAAVARYDQARALVRRARAEFFPQVDATASAQRERALFPATGRYYEYRDYDAGGTISWEPDIWGRIRNLVRAARADAQASAGDLASLRLSLEGELGDDYFQLRGLDARISLLHKTMAAYSAALDLTTKRFAGGASNELDVGRARTQLATVQSQLEQQVADRALLEHAIAVLIGEQPSTFSVMPRDDLVPVPVIPVTAPSLLLERRPDVASAERHMIAANARIGVAKAAFFPNITLGATGGSESTTNTLLSAGSGVWALGPALATLAIFDGGRRFANLAITHAEYAEAAANYRQVALNAFREVEDQLALLNHLADASARQDEAVAAATRTDQLAAIQYREGAVDYLQVVIAQTAELQAREDLITVNTRRLMGGIDLIRAMGGDWGRS</sequence>
<evidence type="ECO:0000313" key="4">
    <source>
        <dbReference type="Proteomes" id="UP000252680"/>
    </source>
</evidence>
<keyword evidence="2" id="KW-0564">Palmitate</keyword>
<organism evidence="3 4">
    <name type="scientific">Novacetimonas cocois</name>
    <dbReference type="NCBI Taxonomy" id="1747507"/>
    <lineage>
        <taxon>Bacteria</taxon>
        <taxon>Pseudomonadati</taxon>
        <taxon>Pseudomonadota</taxon>
        <taxon>Alphaproteobacteria</taxon>
        <taxon>Acetobacterales</taxon>
        <taxon>Acetobacteraceae</taxon>
        <taxon>Novacetimonas</taxon>
    </lineage>
</organism>
<dbReference type="GO" id="GO:0005886">
    <property type="term" value="C:plasma membrane"/>
    <property type="evidence" value="ECO:0007669"/>
    <property type="project" value="UniProtKB-SubCell"/>
</dbReference>
<dbReference type="RefSeq" id="WP_113595118.1">
    <property type="nucleotide sequence ID" value="NZ_QEXL01000003.1"/>
</dbReference>
<keyword evidence="4" id="KW-1185">Reference proteome</keyword>
<evidence type="ECO:0000313" key="3">
    <source>
        <dbReference type="EMBL" id="RBM08833.1"/>
    </source>
</evidence>
<evidence type="ECO:0000256" key="1">
    <source>
        <dbReference type="ARBA" id="ARBA00007613"/>
    </source>
</evidence>
<accession>A0A365YZE1</accession>
<reference evidence="3 4" key="1">
    <citation type="submission" date="2018-05" db="EMBL/GenBank/DDBJ databases">
        <title>Komagataeibacter cocois sp. nov., for a novel cellulose- producing strain isolated from coconut milk.</title>
        <authorList>
            <person name="Liu L."/>
            <person name="Wang Y."/>
            <person name="Liu S."/>
            <person name="Bi J."/>
            <person name="Chen H."/>
            <person name="Deng J."/>
            <person name="Zhang C."/>
            <person name="Hu Q."/>
            <person name="Li C."/>
        </authorList>
    </citation>
    <scope>NUCLEOTIDE SEQUENCE [LARGE SCALE GENOMIC DNA]</scope>
    <source>
        <strain evidence="3 4">WE7</strain>
    </source>
</reference>
<dbReference type="SUPFAM" id="SSF56954">
    <property type="entry name" value="Outer membrane efflux proteins (OEP)"/>
    <property type="match status" value="1"/>
</dbReference>
<gene>
    <name evidence="3" type="ORF">NJLHNGOC_03515</name>
</gene>
<dbReference type="InterPro" id="IPR003423">
    <property type="entry name" value="OMP_efflux"/>
</dbReference>
<dbReference type="AlphaFoldDB" id="A0A365YZE1"/>
<dbReference type="NCBIfam" id="TIGR01845">
    <property type="entry name" value="outer_NodT"/>
    <property type="match status" value="1"/>
</dbReference>
<comment type="similarity">
    <text evidence="1 2">Belongs to the outer membrane factor (OMF) (TC 1.B.17) family.</text>
</comment>
<evidence type="ECO:0000256" key="2">
    <source>
        <dbReference type="RuleBase" id="RU362097"/>
    </source>
</evidence>
<dbReference type="InterPro" id="IPR010131">
    <property type="entry name" value="MdtP/NodT-like"/>
</dbReference>
<dbReference type="Gene3D" id="2.20.200.10">
    <property type="entry name" value="Outer membrane efflux proteins (OEP)"/>
    <property type="match status" value="1"/>
</dbReference>
<proteinExistence type="inferred from homology"/>
<keyword evidence="2" id="KW-0449">Lipoprotein</keyword>
<comment type="subcellular location">
    <subcellularLocation>
        <location evidence="2">Cell membrane</location>
        <topology evidence="2">Lipid-anchor</topology>
    </subcellularLocation>
</comment>
<dbReference type="EMBL" id="QEXL01000003">
    <property type="protein sequence ID" value="RBM08833.1"/>
    <property type="molecule type" value="Genomic_DNA"/>
</dbReference>
<protein>
    <submittedName>
        <fullName evidence="3">RND transporter</fullName>
    </submittedName>
</protein>
<keyword evidence="2" id="KW-0812">Transmembrane</keyword>
<dbReference type="PANTHER" id="PTHR30203:SF33">
    <property type="entry name" value="BLR4455 PROTEIN"/>
    <property type="match status" value="1"/>
</dbReference>
<dbReference type="PANTHER" id="PTHR30203">
    <property type="entry name" value="OUTER MEMBRANE CATION EFFLUX PROTEIN"/>
    <property type="match status" value="1"/>
</dbReference>
<comment type="caution">
    <text evidence="3">The sequence shown here is derived from an EMBL/GenBank/DDBJ whole genome shotgun (WGS) entry which is preliminary data.</text>
</comment>
<name>A0A365YZE1_9PROT</name>
<dbReference type="Pfam" id="PF02321">
    <property type="entry name" value="OEP"/>
    <property type="match status" value="2"/>
</dbReference>
<dbReference type="PROSITE" id="PS51257">
    <property type="entry name" value="PROKAR_LIPOPROTEIN"/>
    <property type="match status" value="1"/>
</dbReference>
<keyword evidence="2" id="KW-0472">Membrane</keyword>
<keyword evidence="2" id="KW-1134">Transmembrane beta strand</keyword>
<dbReference type="GO" id="GO:0015562">
    <property type="term" value="F:efflux transmembrane transporter activity"/>
    <property type="evidence" value="ECO:0007669"/>
    <property type="project" value="InterPro"/>
</dbReference>